<keyword evidence="5" id="KW-0238">DNA-binding</keyword>
<dbReference type="SMART" id="SM00533">
    <property type="entry name" value="MUTSd"/>
    <property type="match status" value="1"/>
</dbReference>
<dbReference type="PANTHER" id="PTHR11361:SF21">
    <property type="entry name" value="MUTS PROTEIN HOMOLOG 4"/>
    <property type="match status" value="1"/>
</dbReference>
<dbReference type="FunFam" id="3.40.50.300:FF:000870">
    <property type="entry name" value="MutS protein homolog 4"/>
    <property type="match status" value="1"/>
</dbReference>
<dbReference type="GO" id="GO:0006298">
    <property type="term" value="P:mismatch repair"/>
    <property type="evidence" value="ECO:0007669"/>
    <property type="project" value="InterPro"/>
</dbReference>
<reference evidence="12" key="1">
    <citation type="submission" date="2023-06" db="EMBL/GenBank/DDBJ databases">
        <title>Genome-scale phylogeny and comparative genomics of the fungal order Sordariales.</title>
        <authorList>
            <consortium name="Lawrence Berkeley National Laboratory"/>
            <person name="Hensen N."/>
            <person name="Bonometti L."/>
            <person name="Westerberg I."/>
            <person name="Brannstrom I.O."/>
            <person name="Guillou S."/>
            <person name="Cros-Aarteil S."/>
            <person name="Calhoun S."/>
            <person name="Haridas S."/>
            <person name="Kuo A."/>
            <person name="Mondo S."/>
            <person name="Pangilinan J."/>
            <person name="Riley R."/>
            <person name="LaButti K."/>
            <person name="Andreopoulos B."/>
            <person name="Lipzen A."/>
            <person name="Chen C."/>
            <person name="Yanf M."/>
            <person name="Daum C."/>
            <person name="Ng V."/>
            <person name="Clum A."/>
            <person name="Steindorff A."/>
            <person name="Ohm R."/>
            <person name="Martin F."/>
            <person name="Silar P."/>
            <person name="Natvig D."/>
            <person name="Lalanne C."/>
            <person name="Gautier V."/>
            <person name="Ament-velasquez S.L."/>
            <person name="Kruys A."/>
            <person name="Hutchinson M.I."/>
            <person name="Powell A.J."/>
            <person name="Barry K."/>
            <person name="Miller A.N."/>
            <person name="Grigoriev I.V."/>
            <person name="Debuchy R."/>
            <person name="Gladieux P."/>
            <person name="Thoren M.H."/>
            <person name="Johannesson H."/>
        </authorList>
    </citation>
    <scope>NUCLEOTIDE SEQUENCE</scope>
    <source>
        <strain evidence="12">SMH3187-1</strain>
    </source>
</reference>
<keyword evidence="13" id="KW-1185">Reference proteome</keyword>
<dbReference type="PANTHER" id="PTHR11361">
    <property type="entry name" value="DNA MISMATCH REPAIR PROTEIN MUTS FAMILY MEMBER"/>
    <property type="match status" value="1"/>
</dbReference>
<dbReference type="Gene3D" id="3.40.50.300">
    <property type="entry name" value="P-loop containing nucleotide triphosphate hydrolases"/>
    <property type="match status" value="1"/>
</dbReference>
<evidence type="ECO:0000256" key="1">
    <source>
        <dbReference type="ARBA" id="ARBA00007094"/>
    </source>
</evidence>
<evidence type="ECO:0000256" key="10">
    <source>
        <dbReference type="SAM" id="MobiDB-lite"/>
    </source>
</evidence>
<evidence type="ECO:0000256" key="5">
    <source>
        <dbReference type="ARBA" id="ARBA00023125"/>
    </source>
</evidence>
<dbReference type="InterPro" id="IPR000432">
    <property type="entry name" value="DNA_mismatch_repair_MutS_C"/>
</dbReference>
<gene>
    <name evidence="12" type="ORF">B0T18DRAFT_341690</name>
</gene>
<evidence type="ECO:0000256" key="9">
    <source>
        <dbReference type="ARBA" id="ARBA00073774"/>
    </source>
</evidence>
<dbReference type="SUPFAM" id="SSF53150">
    <property type="entry name" value="DNA repair protein MutS, domain II"/>
    <property type="match status" value="1"/>
</dbReference>
<proteinExistence type="inferred from homology"/>
<dbReference type="InterPro" id="IPR045076">
    <property type="entry name" value="MutS"/>
</dbReference>
<dbReference type="SUPFAM" id="SSF48334">
    <property type="entry name" value="DNA repair protein MutS, domain III"/>
    <property type="match status" value="1"/>
</dbReference>
<dbReference type="SMART" id="SM00534">
    <property type="entry name" value="MUTSac"/>
    <property type="match status" value="1"/>
</dbReference>
<dbReference type="EMBL" id="JAUKUD010000002">
    <property type="protein sequence ID" value="KAK0751838.1"/>
    <property type="molecule type" value="Genomic_DNA"/>
</dbReference>
<evidence type="ECO:0000259" key="11">
    <source>
        <dbReference type="PROSITE" id="PS00486"/>
    </source>
</evidence>
<organism evidence="12 13">
    <name type="scientific">Schizothecium vesticola</name>
    <dbReference type="NCBI Taxonomy" id="314040"/>
    <lineage>
        <taxon>Eukaryota</taxon>
        <taxon>Fungi</taxon>
        <taxon>Dikarya</taxon>
        <taxon>Ascomycota</taxon>
        <taxon>Pezizomycotina</taxon>
        <taxon>Sordariomycetes</taxon>
        <taxon>Sordariomycetidae</taxon>
        <taxon>Sordariales</taxon>
        <taxon>Schizotheciaceae</taxon>
        <taxon>Schizothecium</taxon>
    </lineage>
</organism>
<dbReference type="Pfam" id="PF00488">
    <property type="entry name" value="MutS_V"/>
    <property type="match status" value="1"/>
</dbReference>
<keyword evidence="3" id="KW-0547">Nucleotide-binding</keyword>
<evidence type="ECO:0000256" key="3">
    <source>
        <dbReference type="ARBA" id="ARBA00022741"/>
    </source>
</evidence>
<name>A0AA40F607_9PEZI</name>
<dbReference type="GO" id="GO:0007131">
    <property type="term" value="P:reciprocal meiotic recombination"/>
    <property type="evidence" value="ECO:0007669"/>
    <property type="project" value="TreeGrafter"/>
</dbReference>
<evidence type="ECO:0000256" key="8">
    <source>
        <dbReference type="ARBA" id="ARBA00029792"/>
    </source>
</evidence>
<comment type="caution">
    <text evidence="12">The sequence shown here is derived from an EMBL/GenBank/DDBJ whole genome shotgun (WGS) entry which is preliminary data.</text>
</comment>
<dbReference type="GO" id="GO:0005524">
    <property type="term" value="F:ATP binding"/>
    <property type="evidence" value="ECO:0007669"/>
    <property type="project" value="UniProtKB-KW"/>
</dbReference>
<evidence type="ECO:0000256" key="4">
    <source>
        <dbReference type="ARBA" id="ARBA00022840"/>
    </source>
</evidence>
<dbReference type="Gene3D" id="1.10.1420.10">
    <property type="match status" value="1"/>
</dbReference>
<protein>
    <recommendedName>
        <fullName evidence="2 9">DNA mismatch repair protein MSH3</fullName>
    </recommendedName>
    <alternativeName>
        <fullName evidence="2 9">DNA mismatch repair protein MSH3</fullName>
    </alternativeName>
    <alternativeName>
        <fullName evidence="8">MutS protein homolog 3</fullName>
    </alternativeName>
</protein>
<evidence type="ECO:0000313" key="12">
    <source>
        <dbReference type="EMBL" id="KAK0751838.1"/>
    </source>
</evidence>
<dbReference type="InterPro" id="IPR007696">
    <property type="entry name" value="DNA_mismatch_repair_MutS_core"/>
</dbReference>
<dbReference type="PROSITE" id="PS00486">
    <property type="entry name" value="DNA_MISMATCH_REPAIR_2"/>
    <property type="match status" value="1"/>
</dbReference>
<feature type="region of interest" description="Disordered" evidence="10">
    <location>
        <begin position="1003"/>
        <end position="1028"/>
    </location>
</feature>
<evidence type="ECO:0000313" key="13">
    <source>
        <dbReference type="Proteomes" id="UP001172155"/>
    </source>
</evidence>
<dbReference type="InterPro" id="IPR036678">
    <property type="entry name" value="MutS_con_dom_sf"/>
</dbReference>
<feature type="compositionally biased region" description="Polar residues" evidence="10">
    <location>
        <begin position="1"/>
        <end position="16"/>
    </location>
</feature>
<dbReference type="Pfam" id="PF05192">
    <property type="entry name" value="MutS_III"/>
    <property type="match status" value="1"/>
</dbReference>
<dbReference type="SUPFAM" id="SSF52540">
    <property type="entry name" value="P-loop containing nucleoside triphosphate hydrolases"/>
    <property type="match status" value="1"/>
</dbReference>
<evidence type="ECO:0000256" key="6">
    <source>
        <dbReference type="ARBA" id="ARBA00023254"/>
    </source>
</evidence>
<evidence type="ECO:0000256" key="7">
    <source>
        <dbReference type="ARBA" id="ARBA00025902"/>
    </source>
</evidence>
<dbReference type="InterPro" id="IPR036187">
    <property type="entry name" value="DNA_mismatch_repair_MutS_sf"/>
</dbReference>
<dbReference type="InterPro" id="IPR027417">
    <property type="entry name" value="P-loop_NTPase"/>
</dbReference>
<feature type="region of interest" description="Disordered" evidence="10">
    <location>
        <begin position="1"/>
        <end position="70"/>
    </location>
</feature>
<dbReference type="Proteomes" id="UP001172155">
    <property type="component" value="Unassembled WGS sequence"/>
</dbReference>
<keyword evidence="4" id="KW-0067">ATP-binding</keyword>
<evidence type="ECO:0000256" key="2">
    <source>
        <dbReference type="ARBA" id="ARBA00022151"/>
    </source>
</evidence>
<dbReference type="GO" id="GO:0140664">
    <property type="term" value="F:ATP-dependent DNA damage sensor activity"/>
    <property type="evidence" value="ECO:0007669"/>
    <property type="project" value="InterPro"/>
</dbReference>
<accession>A0AA40F607</accession>
<feature type="domain" description="DNA mismatch repair proteins mutS family" evidence="11">
    <location>
        <begin position="722"/>
        <end position="738"/>
    </location>
</feature>
<keyword evidence="6" id="KW-0469">Meiosis</keyword>
<dbReference type="AlphaFoldDB" id="A0AA40F607"/>
<sequence>MRSERGQSVASATAWNHPTKPCDWDEEDDSDAESGFGATTLPARSFIPTPGSEANFRARPQDPTNTSTEDHEDFVCAISESRSGDVIGVAIINITTGRANLVRILNDNKYQRLVDTLSTIPYPPQCFLVLSSVSEKSSKSLLVPCLEVKFPTVPPVSVPRAHWNEAESLVMVDSLALRDQVKALRASLDNNFYVSCAFSAAMTYIREQLNLSFGHQSMRITYNQPSDSMALDRVTVTSLELLENIRPTKFKGSTLFGILNSSRTPQGRRLLRSSLLQPSTDEKQITERYDAVEELVANEELFLELGKRLRGLLQIDIERVAMWIDFTTRQPRVSLEDQLVLSEGHHHLPLPSHQELQSAEQELNNILMLKQYLAGIAAIQDALASAECRSRLCSWIRSECSNDSIGLINDLIGGHVEKDAVYSRAPIGVRKNRLWAIKSPYNGVLGQARKLFKDHISDLNSYFDSLNQQFSETLGNEAGLYLDSNRHYYLKFQWCDVEREITKSQAAIRSGGSGFRQLTIAGVAIVNGVRKKNSYQCQTMELIQRSRQIQLQADIITMQSDKIVVELKKSLAKHAGALLEVGEAIATLDMLCCFVQLSATQSYVRPVISNTLVLQQARHPIMDVRKASFVPNDAYSGNDGHRFQVITGSNMSGKSTFIKSVALIQILAQMGCFVPAQYASVSICDRLFTRVSTEDKPESNLGTFAVEMREMNLILRQATKNSMVIIDELGRGTPPKDGLAVALAMSEKLIDTGSRVFFATHFTKLARVLNLSRANSVLNIHLSAESTTNGETRQITLPHTVSSGPVKNEDYGLDLASRFFPPRIVRNAEKVSHFLRGVDADKKLGPETQTYKQNRLVMALPNILKQANDSSMDDAALVSYLNCLCIEFTTRMDQIGQEDDIDLEADEGVILPGRPDLEKPDPAELEMLMQRFEAEELRVMKNNVPRHPLSENLATTMSETTSNVGKESVVSSVVSTVASELSLPVPINRAGLIREQEAAASTVSSVSFTVGGDGGDGEATWTSSPSGF</sequence>
<comment type="similarity">
    <text evidence="1">Belongs to the DNA mismatch repair MutS family. MSH3 subfamily.</text>
</comment>
<dbReference type="GO" id="GO:0005634">
    <property type="term" value="C:nucleus"/>
    <property type="evidence" value="ECO:0007669"/>
    <property type="project" value="TreeGrafter"/>
</dbReference>
<comment type="subunit">
    <text evidence="7">Heterodimer consisting of MSH2-MSH3 (MutS beta). Forms a ternary complex with MutL alpha (MLH1-PMS1).</text>
</comment>
<dbReference type="GO" id="GO:0030983">
    <property type="term" value="F:mismatched DNA binding"/>
    <property type="evidence" value="ECO:0007669"/>
    <property type="project" value="InterPro"/>
</dbReference>